<dbReference type="PANTHER" id="PTHR31845:SF19">
    <property type="entry name" value="TRANSCRIPTION FACTOR DOMAIN-CONTAINING PROTEIN"/>
    <property type="match status" value="1"/>
</dbReference>
<evidence type="ECO:0000313" key="9">
    <source>
        <dbReference type="Proteomes" id="UP000623467"/>
    </source>
</evidence>
<evidence type="ECO:0000256" key="5">
    <source>
        <dbReference type="ARBA" id="ARBA00023242"/>
    </source>
</evidence>
<keyword evidence="2" id="KW-0805">Transcription regulation</keyword>
<evidence type="ECO:0000256" key="3">
    <source>
        <dbReference type="ARBA" id="ARBA00023125"/>
    </source>
</evidence>
<feature type="region of interest" description="Disordered" evidence="6">
    <location>
        <begin position="49"/>
        <end position="80"/>
    </location>
</feature>
<dbReference type="EMBL" id="JACAZH010000003">
    <property type="protein sequence ID" value="KAF7373029.1"/>
    <property type="molecule type" value="Genomic_DNA"/>
</dbReference>
<dbReference type="SMART" id="SM00906">
    <property type="entry name" value="Fungal_trans"/>
    <property type="match status" value="1"/>
</dbReference>
<dbReference type="GO" id="GO:0000976">
    <property type="term" value="F:transcription cis-regulatory region binding"/>
    <property type="evidence" value="ECO:0007669"/>
    <property type="project" value="TreeGrafter"/>
</dbReference>
<dbReference type="GO" id="GO:0000981">
    <property type="term" value="F:DNA-binding transcription factor activity, RNA polymerase II-specific"/>
    <property type="evidence" value="ECO:0007669"/>
    <property type="project" value="TreeGrafter"/>
</dbReference>
<evidence type="ECO:0000256" key="1">
    <source>
        <dbReference type="ARBA" id="ARBA00004123"/>
    </source>
</evidence>
<gene>
    <name evidence="8" type="ORF">MSAN_00510400</name>
</gene>
<keyword evidence="5" id="KW-0539">Nucleus</keyword>
<feature type="domain" description="Xylanolytic transcriptional activator regulatory" evidence="7">
    <location>
        <begin position="432"/>
        <end position="511"/>
    </location>
</feature>
<name>A0A8H7DF05_9AGAR</name>
<sequence length="849" mass="94513">MEQWDHQQSNFPSAPHGVFYDQLSAQFRRQYTQQAHWNLAYPAVQLTHPNFGHDHSNRNPTTNTSPPLATPMASASRPTKIPDELSHSANRSENGGGFFSFSIGSGPLPYGRACTHCKKAKIKCVFEFGASERCNQLTKCAVAVARADTSAPSGNGNRGAQTVFVRLVCRLPQYLQEQIRQKDRIIRSLLKQLQNRYSSPPSMGNSLSNGTHRGIPSDLQTSVHYTGDVLFQDSPDKSKAGEEGEKAEEASMLPDASAPLGLIANWSLSSSRRGRSDTRESDSNDLDDDDIGVANAAYFEPGPATNLRMRARLLEHSAPEIVLHGVVNPEDVDNLFKIFHTNLNPFIPLLDPVLHTPTTTFTRCPILFTVVCAIASRYYTERSEIYPIAMQFAKRSAANALNDGWKTIELCQAYILLSIYSVPMQKSEKDCSWLYSGVAIRLATDLNLHQNPISYAPQANEKQERELLNRTRVWMTCFNLDCFAATQSGKPMTIKPDFAMKCRSDDWYRLSPYNSVYDLCLCATTGLLIFLADFHDQIFSEVTGILGSNKHIDFRSATLGHDTKLAAFSHKWANRFVQQSNSTGASFIDCTVPTFYVVPSPPIRGPSCSRSLWNMLIEPGSSLRTLSCSPRHSCLESAKTVLGSMIEGLGSTGFRRYCPDGHFIIVIFASAVLLKLLGPEFSCFMPAYEETQVYHLIREVIQTLSSAAIAVDERHTPKLYAHFLDGLLSRRYWDRPVHGHLSHQRTILESSVGQWSSNYEDNSHASSISTMSSAWGDVAAYSHQETDKPHVYQLETVPISIHRPDAMHSGPIRHNTETNLPRKKIPAHNTFQNVILSPSPAPYCSLAAE</sequence>
<accession>A0A8H7DF05</accession>
<keyword evidence="9" id="KW-1185">Reference proteome</keyword>
<keyword evidence="4" id="KW-0804">Transcription</keyword>
<evidence type="ECO:0000256" key="6">
    <source>
        <dbReference type="SAM" id="MobiDB-lite"/>
    </source>
</evidence>
<dbReference type="GO" id="GO:0005634">
    <property type="term" value="C:nucleus"/>
    <property type="evidence" value="ECO:0007669"/>
    <property type="project" value="UniProtKB-SubCell"/>
</dbReference>
<organism evidence="8 9">
    <name type="scientific">Mycena sanguinolenta</name>
    <dbReference type="NCBI Taxonomy" id="230812"/>
    <lineage>
        <taxon>Eukaryota</taxon>
        <taxon>Fungi</taxon>
        <taxon>Dikarya</taxon>
        <taxon>Basidiomycota</taxon>
        <taxon>Agaricomycotina</taxon>
        <taxon>Agaricomycetes</taxon>
        <taxon>Agaricomycetidae</taxon>
        <taxon>Agaricales</taxon>
        <taxon>Marasmiineae</taxon>
        <taxon>Mycenaceae</taxon>
        <taxon>Mycena</taxon>
    </lineage>
</organism>
<keyword evidence="3" id="KW-0238">DNA-binding</keyword>
<dbReference type="CDD" id="cd12148">
    <property type="entry name" value="fungal_TF_MHR"/>
    <property type="match status" value="1"/>
</dbReference>
<dbReference type="AlphaFoldDB" id="A0A8H7DF05"/>
<dbReference type="GO" id="GO:0008270">
    <property type="term" value="F:zinc ion binding"/>
    <property type="evidence" value="ECO:0007669"/>
    <property type="project" value="InterPro"/>
</dbReference>
<comment type="subcellular location">
    <subcellularLocation>
        <location evidence="1">Nucleus</location>
    </subcellularLocation>
</comment>
<dbReference type="OrthoDB" id="39175at2759"/>
<feature type="compositionally biased region" description="Basic and acidic residues" evidence="6">
    <location>
        <begin position="234"/>
        <end position="249"/>
    </location>
</feature>
<evidence type="ECO:0000313" key="8">
    <source>
        <dbReference type="EMBL" id="KAF7373029.1"/>
    </source>
</evidence>
<feature type="region of interest" description="Disordered" evidence="6">
    <location>
        <begin position="196"/>
        <end position="254"/>
    </location>
</feature>
<reference evidence="8" key="1">
    <citation type="submission" date="2020-05" db="EMBL/GenBank/DDBJ databases">
        <title>Mycena genomes resolve the evolution of fungal bioluminescence.</title>
        <authorList>
            <person name="Tsai I.J."/>
        </authorList>
    </citation>
    <scope>NUCLEOTIDE SEQUENCE</scope>
    <source>
        <strain evidence="8">160909Yilan</strain>
    </source>
</reference>
<dbReference type="Pfam" id="PF04082">
    <property type="entry name" value="Fungal_trans"/>
    <property type="match status" value="1"/>
</dbReference>
<dbReference type="InterPro" id="IPR051089">
    <property type="entry name" value="prtT"/>
</dbReference>
<dbReference type="InterPro" id="IPR007219">
    <property type="entry name" value="XnlR_reg_dom"/>
</dbReference>
<dbReference type="Proteomes" id="UP000623467">
    <property type="component" value="Unassembled WGS sequence"/>
</dbReference>
<dbReference type="GO" id="GO:0006351">
    <property type="term" value="P:DNA-templated transcription"/>
    <property type="evidence" value="ECO:0007669"/>
    <property type="project" value="InterPro"/>
</dbReference>
<protein>
    <submittedName>
        <fullName evidence="8">Protein priB</fullName>
    </submittedName>
</protein>
<evidence type="ECO:0000256" key="4">
    <source>
        <dbReference type="ARBA" id="ARBA00023163"/>
    </source>
</evidence>
<dbReference type="PANTHER" id="PTHR31845">
    <property type="entry name" value="FINGER DOMAIN PROTEIN, PUTATIVE-RELATED"/>
    <property type="match status" value="1"/>
</dbReference>
<feature type="region of interest" description="Disordered" evidence="6">
    <location>
        <begin position="271"/>
        <end position="290"/>
    </location>
</feature>
<evidence type="ECO:0000256" key="2">
    <source>
        <dbReference type="ARBA" id="ARBA00023015"/>
    </source>
</evidence>
<feature type="compositionally biased region" description="Polar residues" evidence="6">
    <location>
        <begin position="58"/>
        <end position="67"/>
    </location>
</feature>
<proteinExistence type="predicted"/>
<feature type="compositionally biased region" description="Polar residues" evidence="6">
    <location>
        <begin position="196"/>
        <end position="211"/>
    </location>
</feature>
<comment type="caution">
    <text evidence="8">The sequence shown here is derived from an EMBL/GenBank/DDBJ whole genome shotgun (WGS) entry which is preliminary data.</text>
</comment>
<evidence type="ECO:0000259" key="7">
    <source>
        <dbReference type="SMART" id="SM00906"/>
    </source>
</evidence>